<keyword evidence="1" id="KW-0472">Membrane</keyword>
<gene>
    <name evidence="3" type="ORF">TRAES_3BF099600010CFD_c1</name>
</gene>
<dbReference type="HOGENOM" id="CLU_249512_0_0_1"/>
<keyword evidence="1" id="KW-0812">Transmembrane</keyword>
<dbReference type="Pfam" id="PF04578">
    <property type="entry name" value="DUF594"/>
    <property type="match status" value="1"/>
</dbReference>
<protein>
    <recommendedName>
        <fullName evidence="2">DUF4220 domain-containing protein</fullName>
    </recommendedName>
</protein>
<organism evidence="3">
    <name type="scientific">Triticum aestivum</name>
    <name type="common">Wheat</name>
    <dbReference type="NCBI Taxonomy" id="4565"/>
    <lineage>
        <taxon>Eukaryota</taxon>
        <taxon>Viridiplantae</taxon>
        <taxon>Streptophyta</taxon>
        <taxon>Embryophyta</taxon>
        <taxon>Tracheophyta</taxon>
        <taxon>Spermatophyta</taxon>
        <taxon>Magnoliopsida</taxon>
        <taxon>Liliopsida</taxon>
        <taxon>Poales</taxon>
        <taxon>Poaceae</taxon>
        <taxon>BOP clade</taxon>
        <taxon>Pooideae</taxon>
        <taxon>Triticodae</taxon>
        <taxon>Triticeae</taxon>
        <taxon>Triticinae</taxon>
        <taxon>Triticum</taxon>
    </lineage>
</organism>
<feature type="transmembrane region" description="Helical" evidence="1">
    <location>
        <begin position="20"/>
        <end position="39"/>
    </location>
</feature>
<dbReference type="ExpressionAtlas" id="A0A077RRD6">
    <property type="expression patterns" value="baseline"/>
</dbReference>
<dbReference type="InterPro" id="IPR025315">
    <property type="entry name" value="DUF4220"/>
</dbReference>
<name>A0A077RRD6_WHEAT</name>
<dbReference type="Pfam" id="PF13968">
    <property type="entry name" value="DUF4220"/>
    <property type="match status" value="3"/>
</dbReference>
<feature type="domain" description="DUF4220" evidence="2">
    <location>
        <begin position="551"/>
        <end position="897"/>
    </location>
</feature>
<reference evidence="3" key="1">
    <citation type="journal article" date="2014" name="Science">
        <title>Structural and functional partitioning of bread wheat chromosome 3B.</title>
        <authorList>
            <person name="Choulet F."/>
            <person name="Alberti A."/>
            <person name="Theil S."/>
            <person name="Glover N."/>
            <person name="Barbe V."/>
            <person name="Daron J."/>
            <person name="Pingault L."/>
            <person name="Sourdille P."/>
            <person name="Couloux A."/>
            <person name="Paux E."/>
            <person name="Leroy P."/>
            <person name="Mangenot S."/>
            <person name="Guilhot N."/>
            <person name="Le Gouis J."/>
            <person name="Balfourier F."/>
            <person name="Alaux M."/>
            <person name="Jamilloux V."/>
            <person name="Poulain J."/>
            <person name="Durand C."/>
            <person name="Bellec A."/>
            <person name="Gaspin C."/>
            <person name="Safar J."/>
            <person name="Dolezel J."/>
            <person name="Rogers J."/>
            <person name="Vandepoele K."/>
            <person name="Aury J.M."/>
            <person name="Mayer K."/>
            <person name="Berges H."/>
            <person name="Quesneville H."/>
            <person name="Wincker P."/>
            <person name="Feuillet C."/>
        </authorList>
    </citation>
    <scope>NUCLEOTIDE SEQUENCE</scope>
</reference>
<evidence type="ECO:0000313" key="3">
    <source>
        <dbReference type="EMBL" id="CDM80209.1"/>
    </source>
</evidence>
<evidence type="ECO:0000256" key="1">
    <source>
        <dbReference type="SAM" id="Phobius"/>
    </source>
</evidence>
<proteinExistence type="predicted"/>
<feature type="domain" description="DUF4220" evidence="2">
    <location>
        <begin position="53"/>
        <end position="130"/>
    </location>
</feature>
<accession>A0A077RRD6</accession>
<dbReference type="EMBL" id="HG670306">
    <property type="protein sequence ID" value="CDM80209.1"/>
    <property type="molecule type" value="Genomic_DNA"/>
</dbReference>
<feature type="transmembrane region" description="Helical" evidence="1">
    <location>
        <begin position="164"/>
        <end position="184"/>
    </location>
</feature>
<keyword evidence="1" id="KW-1133">Transmembrane helix</keyword>
<sequence>MGGFWMDKEIQDQLNLWMSRILVLLSFAAHLILAVLAEFRRREGSSWRRRLVWFAYQVSDMAPKAAPGKLYLDSPSDHQVLFAFWVPFLLLHLGLTDNISAYSLEDNKLSLRKIAEIGLQLVGAVYGAYKQRFMSNDRVVEMELSVMYDMMYTKAAVIHTRPGYIIRFLSPPLTFTAFLLFFFHSKAGQNEIDVKITYMLLIGTLLLDARWLLRSLVSTWTYTFLQGTQCNLLKKTIRFRRGIWHGLRSFVFSLDLSRLFRVNEQISSHRLWSRTIGQHNMLHECTCGTPSKNIGRKDSWKGEPGIKSILQVICKDILNQIPVPMAMPVPMASPSWPADDPYKLRRKFSDERLFGPEFDELVLTWQIATDIFFLCAHESDELPHYKKIKAEIKAKIKAISDYLMFLVAQRPRMLPGLKLHSQYEDIKDALASIWKELGCSHLSGCREREKKLAEGLQDMEAMRHYELDSMSTMLSEVPRSNRAYLQVRRKTALRYTSRMGGFWMDKETQEQLNLCLSRISVILSFGAHVALALCAEVRRSEDYSVRRGLVWLAYQLTDLAPKAALGQLYLDNSSSEQVLFAFWVPFLLLHLGLADNISAYSLEDNKLSIRKIAELFLQLLAAGYGAYKQKFMSSDGVLCSAFVIMLLLGFCKCAERQLALWLGGFARLRSSYKDKEARRFSTPGQIGMAELDDDYALLDAHGLLGISMAAFADYSVKLFEEDIEGYYPLKHPKPRPYSHWDDVVKVVEMELSLMYDMMYTKAAVIHTWRGYIIRLLSPPLTATALLLFHFHSKAGQKEVDINITYMLLIGTFLLDVRWLLRSLVSTWTYAFLQGTQCNLLKKTICCRREIWYGLRRFVFSLDPSRLSISSSGCLKLNKQITSHRMWSRTIGQHNLFHECTCGTPSKKIGWEDSPKGEPGIKSILQVICKDILQEIPGPSASPWPADYPYKWRRKFSDERLFGPEFDELVLTWQIATDIFFLCAPGSDESPEYKKIKAKIKMISNYLMFLVTKRPKMLPGLKLGSHYEDIKNALKSIWEKVDRSDLSGCRGRQEKLAEDLLHKEDMRQDHIYHKSTMLSEGTCYANVLKMLIVPQQTCYTTWFRICSQARMKEEYQRRLILLVPEFKDCALEELRPMVGWPLERMLTIILKSWVRLLIFASIRCSRDSHAEQLSCGGELTTVIWLLAEHSELVGYENPIRDYVN</sequence>
<dbReference type="PANTHER" id="PTHR31325">
    <property type="entry name" value="OS01G0798800 PROTEIN-RELATED"/>
    <property type="match status" value="1"/>
</dbReference>
<feature type="domain" description="DUF4220" evidence="2">
    <location>
        <begin position="138"/>
        <end position="283"/>
    </location>
</feature>
<dbReference type="AlphaFoldDB" id="A0A077RRD6"/>
<evidence type="ECO:0000259" key="2">
    <source>
        <dbReference type="Pfam" id="PF13968"/>
    </source>
</evidence>
<dbReference type="InterPro" id="IPR007658">
    <property type="entry name" value="DUF594"/>
</dbReference>